<evidence type="ECO:0000313" key="2">
    <source>
        <dbReference type="EMBL" id="RNF82661.1"/>
    </source>
</evidence>
<accession>A0A3M8SMV6</accession>
<evidence type="ECO:0000259" key="1">
    <source>
        <dbReference type="PROSITE" id="PS51186"/>
    </source>
</evidence>
<dbReference type="PROSITE" id="PS51186">
    <property type="entry name" value="GNAT"/>
    <property type="match status" value="1"/>
</dbReference>
<dbReference type="OrthoDB" id="9796919at2"/>
<organism evidence="2 3">
    <name type="scientific">Montanilutibacter psychrotolerans</name>
    <dbReference type="NCBI Taxonomy" id="1327343"/>
    <lineage>
        <taxon>Bacteria</taxon>
        <taxon>Pseudomonadati</taxon>
        <taxon>Pseudomonadota</taxon>
        <taxon>Gammaproteobacteria</taxon>
        <taxon>Lysobacterales</taxon>
        <taxon>Lysobacteraceae</taxon>
        <taxon>Montanilutibacter</taxon>
    </lineage>
</organism>
<dbReference type="InterPro" id="IPR000182">
    <property type="entry name" value="GNAT_dom"/>
</dbReference>
<sequence length="229" mass="24821">MSHALDNPVWESLISRHAALARRAGNAARYPSDTAPFVAVGIADSAAAEELASLVEVGESVLFVGMTPPLGTGWSVEPEVLIAQMTCDARLSVNDGPPIVELLPDRVDDMLALTALVYPFYFRPRTVTMGRYFGIYDGDTLAAMAGERMRFDGHQEISAVCTHPDYTGRGHAQRLVAALTNDILDSGRVPFLHVAHQNVRAKALYERLGYTMRAEIPLVAVTRLGEGEG</sequence>
<evidence type="ECO:0000313" key="3">
    <source>
        <dbReference type="Proteomes" id="UP000267049"/>
    </source>
</evidence>
<dbReference type="GO" id="GO:0016747">
    <property type="term" value="F:acyltransferase activity, transferring groups other than amino-acyl groups"/>
    <property type="evidence" value="ECO:0007669"/>
    <property type="project" value="InterPro"/>
</dbReference>
<dbReference type="InterPro" id="IPR016181">
    <property type="entry name" value="Acyl_CoA_acyltransferase"/>
</dbReference>
<dbReference type="Pfam" id="PF08445">
    <property type="entry name" value="FR47"/>
    <property type="match status" value="1"/>
</dbReference>
<dbReference type="RefSeq" id="WP_123088797.1">
    <property type="nucleotide sequence ID" value="NZ_RIBS01000007.1"/>
</dbReference>
<dbReference type="CDD" id="cd04301">
    <property type="entry name" value="NAT_SF"/>
    <property type="match status" value="1"/>
</dbReference>
<dbReference type="AlphaFoldDB" id="A0A3M8SMV6"/>
<dbReference type="SUPFAM" id="SSF55729">
    <property type="entry name" value="Acyl-CoA N-acyltransferases (Nat)"/>
    <property type="match status" value="1"/>
</dbReference>
<proteinExistence type="predicted"/>
<comment type="caution">
    <text evidence="2">The sequence shown here is derived from an EMBL/GenBank/DDBJ whole genome shotgun (WGS) entry which is preliminary data.</text>
</comment>
<keyword evidence="2" id="KW-0808">Transferase</keyword>
<gene>
    <name evidence="2" type="ORF">EER27_14290</name>
</gene>
<dbReference type="Gene3D" id="3.40.630.30">
    <property type="match status" value="1"/>
</dbReference>
<protein>
    <submittedName>
        <fullName evidence="2">GNAT family N-acetyltransferase</fullName>
    </submittedName>
</protein>
<dbReference type="InterPro" id="IPR013653">
    <property type="entry name" value="GCN5-like_dom"/>
</dbReference>
<feature type="domain" description="N-acetyltransferase" evidence="1">
    <location>
        <begin position="97"/>
        <end position="229"/>
    </location>
</feature>
<dbReference type="EMBL" id="RIBS01000007">
    <property type="protein sequence ID" value="RNF82661.1"/>
    <property type="molecule type" value="Genomic_DNA"/>
</dbReference>
<name>A0A3M8SMV6_9GAMM</name>
<dbReference type="Proteomes" id="UP000267049">
    <property type="component" value="Unassembled WGS sequence"/>
</dbReference>
<reference evidence="2 3" key="1">
    <citation type="submission" date="2018-11" db="EMBL/GenBank/DDBJ databases">
        <title>Lysobacter cryohumiis sp. nov., isolated from soil in the Tianshan Mountains, Xinjiang, China.</title>
        <authorList>
            <person name="Luo Y."/>
            <person name="Sheng H."/>
        </authorList>
    </citation>
    <scope>NUCLEOTIDE SEQUENCE [LARGE SCALE GENOMIC DNA]</scope>
    <source>
        <strain evidence="2 3">ZS60</strain>
    </source>
</reference>
<keyword evidence="3" id="KW-1185">Reference proteome</keyword>